<dbReference type="EMBL" id="FUIG01000050">
    <property type="protein sequence ID" value="SJM34349.1"/>
    <property type="molecule type" value="Genomic_DNA"/>
</dbReference>
<dbReference type="PROSITE" id="PS50125">
    <property type="entry name" value="GUANYLATE_CYCLASE_2"/>
    <property type="match status" value="1"/>
</dbReference>
<feature type="domain" description="Guanylate cyclase" evidence="2">
    <location>
        <begin position="1"/>
        <end position="102"/>
    </location>
</feature>
<dbReference type="InterPro" id="IPR019734">
    <property type="entry name" value="TPR_rpt"/>
</dbReference>
<accession>A0A2P9AT53</accession>
<dbReference type="Proteomes" id="UP000245698">
    <property type="component" value="Unassembled WGS sequence"/>
</dbReference>
<dbReference type="InterPro" id="IPR050697">
    <property type="entry name" value="Adenylyl/Guanylyl_Cyclase_3/4"/>
</dbReference>
<dbReference type="GO" id="GO:0004016">
    <property type="term" value="F:adenylate cyclase activity"/>
    <property type="evidence" value="ECO:0007669"/>
    <property type="project" value="UniProtKB-ARBA"/>
</dbReference>
<feature type="repeat" description="TPR" evidence="1">
    <location>
        <begin position="426"/>
        <end position="459"/>
    </location>
</feature>
<dbReference type="Gene3D" id="3.30.70.1230">
    <property type="entry name" value="Nucleotide cyclase"/>
    <property type="match status" value="1"/>
</dbReference>
<dbReference type="Gene3D" id="1.25.40.10">
    <property type="entry name" value="Tetratricopeptide repeat domain"/>
    <property type="match status" value="1"/>
</dbReference>
<organism evidence="3 4">
    <name type="scientific">Mesorhizobium delmotii</name>
    <dbReference type="NCBI Taxonomy" id="1631247"/>
    <lineage>
        <taxon>Bacteria</taxon>
        <taxon>Pseudomonadati</taxon>
        <taxon>Pseudomonadota</taxon>
        <taxon>Alphaproteobacteria</taxon>
        <taxon>Hyphomicrobiales</taxon>
        <taxon>Phyllobacteriaceae</taxon>
        <taxon>Mesorhizobium</taxon>
    </lineage>
</organism>
<dbReference type="InterPro" id="IPR029787">
    <property type="entry name" value="Nucleotide_cyclase"/>
</dbReference>
<evidence type="ECO:0000313" key="4">
    <source>
        <dbReference type="Proteomes" id="UP000245698"/>
    </source>
</evidence>
<dbReference type="PANTHER" id="PTHR43081">
    <property type="entry name" value="ADENYLATE CYCLASE, TERMINAL-DIFFERENTIATION SPECIFIC-RELATED"/>
    <property type="match status" value="1"/>
</dbReference>
<dbReference type="CDD" id="cd07302">
    <property type="entry name" value="CHD"/>
    <property type="match status" value="1"/>
</dbReference>
<dbReference type="Pfam" id="PF00211">
    <property type="entry name" value="Guanylate_cyc"/>
    <property type="match status" value="1"/>
</dbReference>
<dbReference type="AlphaFoldDB" id="A0A2P9AT53"/>
<gene>
    <name evidence="3" type="ORF">BQ8482_410005</name>
</gene>
<dbReference type="PROSITE" id="PS50005">
    <property type="entry name" value="TPR"/>
    <property type="match status" value="1"/>
</dbReference>
<dbReference type="InterPro" id="IPR001054">
    <property type="entry name" value="A/G_cyclase"/>
</dbReference>
<reference evidence="4" key="1">
    <citation type="submission" date="2016-12" db="EMBL/GenBank/DDBJ databases">
        <authorList>
            <person name="Brunel B."/>
        </authorList>
    </citation>
    <scope>NUCLEOTIDE SEQUENCE [LARGE SCALE GENOMIC DNA]</scope>
</reference>
<dbReference type="PANTHER" id="PTHR43081:SF19">
    <property type="entry name" value="PH-SENSITIVE ADENYLATE CYCLASE RV1264"/>
    <property type="match status" value="1"/>
</dbReference>
<evidence type="ECO:0000259" key="2">
    <source>
        <dbReference type="PROSITE" id="PS50125"/>
    </source>
</evidence>
<sequence length="559" mass="61257">MGEDEIETLRLLTVHREIVDGLIVRHRGRIANTAGDSVLAEFPSAVDAVQCGTAIQQQLGEANANTPEDSRLQFRIGIHVGDVMIRGGDLFGDGVNIAARLQALAEPGGLCLSAEAYAHVRKTLPLDFQDLGPQQVKNIAEPVRVYSYKPQPTDPALHTNTLSLPLPENPSIAVLPFTNMGGDRYFADGVVEDIITALSHVPRLFVIARNSTFTYRDRMVDIRQIGRELGVRYVLEGSVRRASGRIRITGQLLDAATGAHLWADHYDGDADDVFDLQDEVTASVVGAISPRLLDAEIARMKIKRPENLDAYDLFLRALEAVREMTLERNEEALSYLERALRLDPDYAVAAGLAAWAHTLRFAQIWRGDAETERKRGIELGRTAVAKGPDDSEALAMGGYAVAFLGNELKEGLSAIERAISLNPNSAFALANAGWVRCYLGQAEQAINNFERSVRLSPREGTLFRVESGLAFAHLFREEFEEAVIWGRRALAGNPNYTPTYRALACALAHLGRIDEAKGVGQRLRDLVPNLSADLERVLFRDSGKLPLILSGLRLAGLPA</sequence>
<evidence type="ECO:0000256" key="1">
    <source>
        <dbReference type="PROSITE-ProRule" id="PRU00339"/>
    </source>
</evidence>
<dbReference type="Pfam" id="PF13181">
    <property type="entry name" value="TPR_8"/>
    <property type="match status" value="1"/>
</dbReference>
<keyword evidence="4" id="KW-1185">Reference proteome</keyword>
<dbReference type="SMART" id="SM00028">
    <property type="entry name" value="TPR"/>
    <property type="match status" value="4"/>
</dbReference>
<proteinExistence type="predicted"/>
<evidence type="ECO:0000313" key="3">
    <source>
        <dbReference type="EMBL" id="SJM34349.1"/>
    </source>
</evidence>
<protein>
    <submittedName>
        <fullName evidence="3">Putative integral membrane protein</fullName>
    </submittedName>
</protein>
<dbReference type="SUPFAM" id="SSF48452">
    <property type="entry name" value="TPR-like"/>
    <property type="match status" value="1"/>
</dbReference>
<dbReference type="GO" id="GO:0006171">
    <property type="term" value="P:cAMP biosynthetic process"/>
    <property type="evidence" value="ECO:0007669"/>
    <property type="project" value="TreeGrafter"/>
</dbReference>
<dbReference type="InterPro" id="IPR011990">
    <property type="entry name" value="TPR-like_helical_dom_sf"/>
</dbReference>
<dbReference type="SUPFAM" id="SSF55073">
    <property type="entry name" value="Nucleotide cyclase"/>
    <property type="match status" value="1"/>
</dbReference>
<dbReference type="Gene3D" id="3.40.50.10070">
    <property type="entry name" value="TolB, N-terminal domain"/>
    <property type="match status" value="1"/>
</dbReference>
<keyword evidence="1" id="KW-0802">TPR repeat</keyword>
<name>A0A2P9AT53_9HYPH</name>
<dbReference type="GO" id="GO:0035556">
    <property type="term" value="P:intracellular signal transduction"/>
    <property type="evidence" value="ECO:0007669"/>
    <property type="project" value="InterPro"/>
</dbReference>